<dbReference type="AlphaFoldDB" id="A0A1Y5TSP6"/>
<reference evidence="1 2" key="1">
    <citation type="submission" date="2017-03" db="EMBL/GenBank/DDBJ databases">
        <authorList>
            <person name="Afonso C.L."/>
            <person name="Miller P.J."/>
            <person name="Scott M.A."/>
            <person name="Spackman E."/>
            <person name="Goraichik I."/>
            <person name="Dimitrov K.M."/>
            <person name="Suarez D.L."/>
            <person name="Swayne D.E."/>
        </authorList>
    </citation>
    <scope>NUCLEOTIDE SEQUENCE [LARGE SCALE GENOMIC DNA]</scope>
    <source>
        <strain evidence="1 2">CECT 8620</strain>
    </source>
</reference>
<gene>
    <name evidence="1" type="ORF">AQS8620_03349</name>
</gene>
<keyword evidence="2" id="KW-1185">Reference proteome</keyword>
<accession>A0A1Y5TSP6</accession>
<evidence type="ECO:0000313" key="2">
    <source>
        <dbReference type="Proteomes" id="UP000193862"/>
    </source>
</evidence>
<dbReference type="EMBL" id="FWFS01000017">
    <property type="protein sequence ID" value="SLN70523.1"/>
    <property type="molecule type" value="Genomic_DNA"/>
</dbReference>
<organism evidence="1 2">
    <name type="scientific">Aquimixticola soesokkakensis</name>
    <dbReference type="NCBI Taxonomy" id="1519096"/>
    <lineage>
        <taxon>Bacteria</taxon>
        <taxon>Pseudomonadati</taxon>
        <taxon>Pseudomonadota</taxon>
        <taxon>Alphaproteobacteria</taxon>
        <taxon>Rhodobacterales</taxon>
        <taxon>Paracoccaceae</taxon>
        <taxon>Aquimixticola</taxon>
    </lineage>
</organism>
<name>A0A1Y5TSP6_9RHOB</name>
<dbReference type="Proteomes" id="UP000193862">
    <property type="component" value="Unassembled WGS sequence"/>
</dbReference>
<protein>
    <submittedName>
        <fullName evidence="1">Uncharacterized protein</fullName>
    </submittedName>
</protein>
<evidence type="ECO:0000313" key="1">
    <source>
        <dbReference type="EMBL" id="SLN70523.1"/>
    </source>
</evidence>
<proteinExistence type="predicted"/>
<sequence>MICEKARPLWQKIFVPHLKRNNIYKEERQTMLKRVMGPIMVFLCFASGASAESLFRMIAMGGFDLSFVDEAIALDSSGRLEVVDLNATPGLESGPEVLALLEKDWSSAKSLFERRGDQQNWNSLEPSLYPELIARRVDYRRENGTALRIYVFVAYVDGVPVPRECQAAIIARDFAEAAPFPALTLASCADFVS</sequence>